<feature type="non-terminal residue" evidence="2">
    <location>
        <position position="1"/>
    </location>
</feature>
<proteinExistence type="predicted"/>
<keyword evidence="1" id="KW-0472">Membrane</keyword>
<reference evidence="2" key="2">
    <citation type="submission" date="2020-11" db="EMBL/GenBank/DDBJ databases">
        <authorList>
            <consortium name="NCBI Pathogen Detection Project"/>
        </authorList>
    </citation>
    <scope>NUCLEOTIDE SEQUENCE</scope>
    <source>
        <strain evidence="2">R404</strain>
    </source>
</reference>
<evidence type="ECO:0000256" key="1">
    <source>
        <dbReference type="SAM" id="Phobius"/>
    </source>
</evidence>
<feature type="transmembrane region" description="Helical" evidence="1">
    <location>
        <begin position="128"/>
        <end position="150"/>
    </location>
</feature>
<dbReference type="EMBL" id="DACSEO010000278">
    <property type="protein sequence ID" value="HAT1685542.1"/>
    <property type="molecule type" value="Genomic_DNA"/>
</dbReference>
<dbReference type="Proteomes" id="UP000856143">
    <property type="component" value="Unassembled WGS sequence"/>
</dbReference>
<gene>
    <name evidence="2" type="ORF">I8Y21_006415</name>
</gene>
<comment type="caution">
    <text evidence="2">The sequence shown here is derived from an EMBL/GenBank/DDBJ whole genome shotgun (WGS) entry which is preliminary data.</text>
</comment>
<name>A0AAN5LFN4_KLEOX</name>
<keyword evidence="1" id="KW-0812">Transmembrane</keyword>
<feature type="non-terminal residue" evidence="2">
    <location>
        <position position="168"/>
    </location>
</feature>
<dbReference type="AlphaFoldDB" id="A0AAN5LFN4"/>
<keyword evidence="1" id="KW-1133">Transmembrane helix</keyword>
<accession>A0AAN5LFN4</accession>
<protein>
    <submittedName>
        <fullName evidence="2">Uncharacterized protein</fullName>
    </submittedName>
</protein>
<evidence type="ECO:0000313" key="3">
    <source>
        <dbReference type="Proteomes" id="UP000856143"/>
    </source>
</evidence>
<evidence type="ECO:0000313" key="2">
    <source>
        <dbReference type="EMBL" id="HAT1685542.1"/>
    </source>
</evidence>
<reference evidence="2" key="1">
    <citation type="journal article" date="2018" name="Genome Biol.">
        <title>SKESA: strategic k-mer extension for scrupulous assemblies.</title>
        <authorList>
            <person name="Souvorov A."/>
            <person name="Agarwala R."/>
            <person name="Lipman D.J."/>
        </authorList>
    </citation>
    <scope>NUCLEOTIDE SEQUENCE</scope>
    <source>
        <strain evidence="2">R404</strain>
    </source>
</reference>
<sequence>IKRHHSEQLKEAKLLLELSGHSNSHDMDIINNRLRGAALSLATNGVKDRYRALCYYLMHLSAKEELYVDDSIFKCIRFIEIAESKLVFNKKAYESWLRMCICIFVAGGFVLLLLGNNGWGYTTGQFNIAWLMNIITTLFMVLAGYVFLFLKPDSSDIKQVTILLSKSS</sequence>
<feature type="transmembrane region" description="Helical" evidence="1">
    <location>
        <begin position="96"/>
        <end position="116"/>
    </location>
</feature>
<organism evidence="2 3">
    <name type="scientific">Klebsiella oxytoca</name>
    <dbReference type="NCBI Taxonomy" id="571"/>
    <lineage>
        <taxon>Bacteria</taxon>
        <taxon>Pseudomonadati</taxon>
        <taxon>Pseudomonadota</taxon>
        <taxon>Gammaproteobacteria</taxon>
        <taxon>Enterobacterales</taxon>
        <taxon>Enterobacteriaceae</taxon>
        <taxon>Klebsiella/Raoultella group</taxon>
        <taxon>Klebsiella</taxon>
    </lineage>
</organism>